<dbReference type="EMBL" id="AUPL01004038">
    <property type="protein sequence ID" value="ESL08262.1"/>
    <property type="molecule type" value="Genomic_DNA"/>
</dbReference>
<evidence type="ECO:0000259" key="11">
    <source>
        <dbReference type="Pfam" id="PF00370"/>
    </source>
</evidence>
<feature type="domain" description="Carbohydrate kinase FGGY C-terminal" evidence="12">
    <location>
        <begin position="249"/>
        <end position="436"/>
    </location>
</feature>
<evidence type="ECO:0000256" key="7">
    <source>
        <dbReference type="ARBA" id="ARBA00022777"/>
    </source>
</evidence>
<dbReference type="Pfam" id="PF00370">
    <property type="entry name" value="FGGY_N"/>
    <property type="match status" value="1"/>
</dbReference>
<keyword evidence="6" id="KW-0547">Nucleotide-binding</keyword>
<dbReference type="InterPro" id="IPR018485">
    <property type="entry name" value="FGGY_C"/>
</dbReference>
<evidence type="ECO:0000256" key="9">
    <source>
        <dbReference type="ARBA" id="ARBA00023277"/>
    </source>
</evidence>
<dbReference type="GO" id="GO:0005524">
    <property type="term" value="F:ATP binding"/>
    <property type="evidence" value="ECO:0007669"/>
    <property type="project" value="UniProtKB-KW"/>
</dbReference>
<evidence type="ECO:0000256" key="1">
    <source>
        <dbReference type="ARBA" id="ARBA00005190"/>
    </source>
</evidence>
<dbReference type="InterPro" id="IPR018484">
    <property type="entry name" value="FGGY_N"/>
</dbReference>
<organism evidence="13 14">
    <name type="scientific">Trypanosoma rangeli SC58</name>
    <dbReference type="NCBI Taxonomy" id="429131"/>
    <lineage>
        <taxon>Eukaryota</taxon>
        <taxon>Discoba</taxon>
        <taxon>Euglenozoa</taxon>
        <taxon>Kinetoplastea</taxon>
        <taxon>Metakinetoplastina</taxon>
        <taxon>Trypanosomatida</taxon>
        <taxon>Trypanosomatidae</taxon>
        <taxon>Trypanosoma</taxon>
        <taxon>Herpetosoma</taxon>
    </lineage>
</organism>
<evidence type="ECO:0000256" key="5">
    <source>
        <dbReference type="ARBA" id="ARBA00022679"/>
    </source>
</evidence>
<dbReference type="HAMAP" id="MF_02220">
    <property type="entry name" value="XylB"/>
    <property type="match status" value="1"/>
</dbReference>
<dbReference type="OrthoDB" id="1728974at2759"/>
<dbReference type="GO" id="GO:0019563">
    <property type="term" value="P:glycerol catabolic process"/>
    <property type="evidence" value="ECO:0007669"/>
    <property type="project" value="UniProtKB-UniPathway"/>
</dbReference>
<dbReference type="Proteomes" id="UP000031737">
    <property type="component" value="Unassembled WGS sequence"/>
</dbReference>
<dbReference type="GO" id="GO:0042732">
    <property type="term" value="P:D-xylose metabolic process"/>
    <property type="evidence" value="ECO:0007669"/>
    <property type="project" value="UniProtKB-KW"/>
</dbReference>
<evidence type="ECO:0000256" key="6">
    <source>
        <dbReference type="ARBA" id="ARBA00022741"/>
    </source>
</evidence>
<dbReference type="GO" id="GO:0005997">
    <property type="term" value="P:xylulose metabolic process"/>
    <property type="evidence" value="ECO:0007669"/>
    <property type="project" value="InterPro"/>
</dbReference>
<dbReference type="PROSITE" id="PS00445">
    <property type="entry name" value="FGGY_KINASES_2"/>
    <property type="match status" value="1"/>
</dbReference>
<gene>
    <name evidence="13" type="ORF">TRSC58_04038</name>
</gene>
<evidence type="ECO:0000256" key="10">
    <source>
        <dbReference type="RuleBase" id="RU003733"/>
    </source>
</evidence>
<dbReference type="Pfam" id="PF02782">
    <property type="entry name" value="FGGY_C"/>
    <property type="match status" value="1"/>
</dbReference>
<keyword evidence="9" id="KW-0119">Carbohydrate metabolism</keyword>
<dbReference type="GO" id="GO:0004856">
    <property type="term" value="F:D-xylulokinase activity"/>
    <property type="evidence" value="ECO:0007669"/>
    <property type="project" value="InterPro"/>
</dbReference>
<evidence type="ECO:0000256" key="3">
    <source>
        <dbReference type="ARBA" id="ARBA00012099"/>
    </source>
</evidence>
<dbReference type="SUPFAM" id="SSF53067">
    <property type="entry name" value="Actin-like ATPase domain"/>
    <property type="match status" value="2"/>
</dbReference>
<keyword evidence="4" id="KW-0859">Xylose metabolism</keyword>
<evidence type="ECO:0000256" key="8">
    <source>
        <dbReference type="ARBA" id="ARBA00022840"/>
    </source>
</evidence>
<evidence type="ECO:0000259" key="12">
    <source>
        <dbReference type="Pfam" id="PF02782"/>
    </source>
</evidence>
<dbReference type="PANTHER" id="PTHR43095">
    <property type="entry name" value="SUGAR KINASE"/>
    <property type="match status" value="1"/>
</dbReference>
<dbReference type="UniPathway" id="UPA00618">
    <property type="reaction ID" value="UER00672"/>
</dbReference>
<dbReference type="EC" id="2.7.1.30" evidence="3"/>
<keyword evidence="5 10" id="KW-0808">Transferase</keyword>
<sequence>MYLGIDLGTSGVKVALMGMDGSLIDTATAGLTVSRPKPLWNEQDPETWWMAANKAMRILKRKHDMSKVRALGLSGQMHGATLLDKKGRVLRPCILWCDGRCALQCHELEKAVPHSRETTGNLMMPGFTAGKLLWVRQEEPDVFKQVDKVLLPKDYLRFRMTGDFASEMSDSSGTMWMDTSKRDWNDDLLHACGLSRRHMPKLYEGSEITGHLKPVVAKAWGMREVPVVGGGGDNAAGAVGAGLYKPGQAMLSLGTSGVYFIVSDGFRHNTKEAVHSFCHALPNSWHLMSVILSAASCLDWAANLTGCKNVAEFVASAEKAQGFDVTPVWFLPYLTGDRTPHNNADAKGVFFGLTAQHGRSEVARAVLEGVSFALAQGMDAVHRCNVRPTNITLIGGGSRSAFWRQMLADVTGQPLDFCSGADVGPALGAARLAQIAVERRPIEKLLPHLPLVKTHHPDMGQHKIYLRRRKVFAELYKRLEPLMVSKL</sequence>
<dbReference type="PIRSF" id="PIRSF000538">
    <property type="entry name" value="GlpK"/>
    <property type="match status" value="1"/>
</dbReference>
<accession>A0A061J4M7</accession>
<dbReference type="InterPro" id="IPR050406">
    <property type="entry name" value="FGGY_Carb_Kinase"/>
</dbReference>
<dbReference type="PANTHER" id="PTHR43095:SF6">
    <property type="entry name" value="XYLULOSE KINASE"/>
    <property type="match status" value="1"/>
</dbReference>
<feature type="domain" description="Carbohydrate kinase FGGY N-terminal" evidence="11">
    <location>
        <begin position="1"/>
        <end position="240"/>
    </location>
</feature>
<proteinExistence type="inferred from homology"/>
<evidence type="ECO:0000313" key="14">
    <source>
        <dbReference type="Proteomes" id="UP000031737"/>
    </source>
</evidence>
<dbReference type="InterPro" id="IPR018483">
    <property type="entry name" value="Carb_kinase_FGGY_CS"/>
</dbReference>
<comment type="pathway">
    <text evidence="1">Polyol metabolism; glycerol degradation via glycerol kinase pathway; sn-glycerol 3-phosphate from glycerol: step 1/1.</text>
</comment>
<keyword evidence="14" id="KW-1185">Reference proteome</keyword>
<dbReference type="InterPro" id="IPR043129">
    <property type="entry name" value="ATPase_NBD"/>
</dbReference>
<evidence type="ECO:0000256" key="2">
    <source>
        <dbReference type="ARBA" id="ARBA00009156"/>
    </source>
</evidence>
<comment type="similarity">
    <text evidence="2 10">Belongs to the FGGY kinase family.</text>
</comment>
<dbReference type="InterPro" id="IPR000577">
    <property type="entry name" value="Carb_kinase_FGGY"/>
</dbReference>
<reference evidence="13 14" key="1">
    <citation type="submission" date="2013-07" db="EMBL/GenBank/DDBJ databases">
        <authorList>
            <person name="Stoco P.H."/>
            <person name="Wagner G."/>
            <person name="Gerber A."/>
            <person name="Zaha A."/>
            <person name="Thompson C."/>
            <person name="Bartholomeu D.C."/>
            <person name="Luckemeyer D.D."/>
            <person name="Bahia D."/>
            <person name="Loreto E."/>
            <person name="Prestes E.B."/>
            <person name="Lima F.M."/>
            <person name="Rodrigues-Luiz G."/>
            <person name="Vallejo G.A."/>
            <person name="Filho J.F."/>
            <person name="Monteiro K.M."/>
            <person name="Tyler K.M."/>
            <person name="de Almeida L.G."/>
            <person name="Ortiz M.F."/>
            <person name="Siervo M.A."/>
            <person name="de Moraes M.H."/>
            <person name="Cunha O.L."/>
            <person name="Mendonca-Neto R."/>
            <person name="Silva R."/>
            <person name="Teixeira S.M."/>
            <person name="Murta S.M."/>
            <person name="Sincero T.C."/>
            <person name="Mendes T.A."/>
            <person name="Urmenyi T.P."/>
            <person name="Silva V.G."/>
            <person name="da Rocha W.D."/>
            <person name="Andersson B."/>
            <person name="Romanha A.J."/>
            <person name="Steindel M."/>
            <person name="de Vasconcelos A.T."/>
            <person name="Grisard E.C."/>
        </authorList>
    </citation>
    <scope>NUCLEOTIDE SEQUENCE [LARGE SCALE GENOMIC DNA]</scope>
    <source>
        <strain evidence="13 14">SC58</strain>
    </source>
</reference>
<dbReference type="InterPro" id="IPR006000">
    <property type="entry name" value="Xylulokinase"/>
</dbReference>
<evidence type="ECO:0000256" key="4">
    <source>
        <dbReference type="ARBA" id="ARBA00022629"/>
    </source>
</evidence>
<dbReference type="NCBIfam" id="TIGR01312">
    <property type="entry name" value="XylB"/>
    <property type="match status" value="1"/>
</dbReference>
<dbReference type="GO" id="GO:0004370">
    <property type="term" value="F:glycerol kinase activity"/>
    <property type="evidence" value="ECO:0007669"/>
    <property type="project" value="UniProtKB-EC"/>
</dbReference>
<dbReference type="Gene3D" id="3.30.420.40">
    <property type="match status" value="2"/>
</dbReference>
<dbReference type="CDD" id="cd07808">
    <property type="entry name" value="ASKHA_NBD_FGGY_EcXK-like"/>
    <property type="match status" value="1"/>
</dbReference>
<dbReference type="AlphaFoldDB" id="A0A061J4M7"/>
<comment type="caution">
    <text evidence="13">The sequence shown here is derived from an EMBL/GenBank/DDBJ whole genome shotgun (WGS) entry which is preliminary data.</text>
</comment>
<dbReference type="PROSITE" id="PS00933">
    <property type="entry name" value="FGGY_KINASES_1"/>
    <property type="match status" value="1"/>
</dbReference>
<name>A0A061J4M7_TRYRA</name>
<dbReference type="VEuPathDB" id="TriTrypDB:TRSC58_04038"/>
<protein>
    <recommendedName>
        <fullName evidence="3">glycerol kinase</fullName>
        <ecNumber evidence="3">2.7.1.30</ecNumber>
    </recommendedName>
</protein>
<evidence type="ECO:0000313" key="13">
    <source>
        <dbReference type="EMBL" id="ESL08262.1"/>
    </source>
</evidence>
<keyword evidence="8" id="KW-0067">ATP-binding</keyword>
<keyword evidence="7 10" id="KW-0418">Kinase</keyword>